<dbReference type="EMBL" id="CAMPGE010014742">
    <property type="protein sequence ID" value="CAI2373396.1"/>
    <property type="molecule type" value="Genomic_DNA"/>
</dbReference>
<organism evidence="2 3">
    <name type="scientific">Euplotes crassus</name>
    <dbReference type="NCBI Taxonomy" id="5936"/>
    <lineage>
        <taxon>Eukaryota</taxon>
        <taxon>Sar</taxon>
        <taxon>Alveolata</taxon>
        <taxon>Ciliophora</taxon>
        <taxon>Intramacronucleata</taxon>
        <taxon>Spirotrichea</taxon>
        <taxon>Hypotrichia</taxon>
        <taxon>Euplotida</taxon>
        <taxon>Euplotidae</taxon>
        <taxon>Moneuplotes</taxon>
    </lineage>
</organism>
<dbReference type="AlphaFoldDB" id="A0AAD1XIM6"/>
<name>A0AAD1XIM6_EUPCR</name>
<feature type="compositionally biased region" description="Basic and acidic residues" evidence="1">
    <location>
        <begin position="148"/>
        <end position="165"/>
    </location>
</feature>
<evidence type="ECO:0000256" key="1">
    <source>
        <dbReference type="SAM" id="MobiDB-lite"/>
    </source>
</evidence>
<proteinExistence type="predicted"/>
<feature type="compositionally biased region" description="Polar residues" evidence="1">
    <location>
        <begin position="128"/>
        <end position="140"/>
    </location>
</feature>
<comment type="caution">
    <text evidence="2">The sequence shown here is derived from an EMBL/GenBank/DDBJ whole genome shotgun (WGS) entry which is preliminary data.</text>
</comment>
<feature type="region of interest" description="Disordered" evidence="1">
    <location>
        <begin position="115"/>
        <end position="222"/>
    </location>
</feature>
<gene>
    <name evidence="2" type="ORF">ECRASSUSDP1_LOCUS14742</name>
</gene>
<evidence type="ECO:0000313" key="2">
    <source>
        <dbReference type="EMBL" id="CAI2373396.1"/>
    </source>
</evidence>
<keyword evidence="3" id="KW-1185">Reference proteome</keyword>
<reference evidence="2" key="1">
    <citation type="submission" date="2023-07" db="EMBL/GenBank/DDBJ databases">
        <authorList>
            <consortium name="AG Swart"/>
            <person name="Singh M."/>
            <person name="Singh A."/>
            <person name="Seah K."/>
            <person name="Emmerich C."/>
        </authorList>
    </citation>
    <scope>NUCLEOTIDE SEQUENCE</scope>
    <source>
        <strain evidence="2">DP1</strain>
    </source>
</reference>
<accession>A0AAD1XIM6</accession>
<dbReference type="Proteomes" id="UP001295684">
    <property type="component" value="Unassembled WGS sequence"/>
</dbReference>
<protein>
    <submittedName>
        <fullName evidence="2">Uncharacterized protein</fullName>
    </submittedName>
</protein>
<sequence>MEDFAFEEKYPQFDSYDPNKLPCVEILRDLGIDPRKYLGGKGPKLVMPCDYFDTQKIKEQAVEDFKKLMKTLPEIPDEVAKSEEYQSIGKAKEIKPIKYTNFGDDAGEDELEEVLLEEPPSPRRQKIKSTNGFFSESSSEVLEITKSLVEEHKETSGNNDNKPEQVEPPSMFDLLRNLEEENKAQENISPNEAHSLDDSFNSDDVLEALDAKDDETQTAADTELKTLDNMNEEEFRHEIESVLLPNLNLETSLALSSSPKDELVSDKKPESKFDLMKEIQSLKSHPKQDEESKEENTFKVNTELNNNFQDIVAVKIREAEIPTYVSDEEEEKEQEEPAEYTEVMKFEF</sequence>
<evidence type="ECO:0000313" key="3">
    <source>
        <dbReference type="Proteomes" id="UP001295684"/>
    </source>
</evidence>